<name>A0A564WYG7_9FIRM</name>
<dbReference type="Proteomes" id="UP000477285">
    <property type="component" value="Unassembled WGS sequence"/>
</dbReference>
<protein>
    <submittedName>
        <fullName evidence="3">Uncharacterized protein</fullName>
    </submittedName>
</protein>
<feature type="transmembrane region" description="Helical" evidence="1">
    <location>
        <begin position="37"/>
        <end position="57"/>
    </location>
</feature>
<evidence type="ECO:0000313" key="4">
    <source>
        <dbReference type="Proteomes" id="UP000366766"/>
    </source>
</evidence>
<keyword evidence="1" id="KW-0812">Transmembrane</keyword>
<keyword evidence="1" id="KW-1133">Transmembrane helix</keyword>
<organism evidence="3 4">
    <name type="scientific">Blautia wexlerae</name>
    <dbReference type="NCBI Taxonomy" id="418240"/>
    <lineage>
        <taxon>Bacteria</taxon>
        <taxon>Bacillati</taxon>
        <taxon>Bacillota</taxon>
        <taxon>Clostridia</taxon>
        <taxon>Lachnospirales</taxon>
        <taxon>Lachnospiraceae</taxon>
        <taxon>Blautia</taxon>
    </lineage>
</organism>
<keyword evidence="4" id="KW-1185">Reference proteome</keyword>
<dbReference type="AlphaFoldDB" id="A0A564WYG7"/>
<proteinExistence type="predicted"/>
<evidence type="ECO:0000313" key="5">
    <source>
        <dbReference type="Proteomes" id="UP000477285"/>
    </source>
</evidence>
<gene>
    <name evidence="3" type="ORF">BWLFYP14_00223</name>
    <name evidence="2" type="ORF">GT728_04535</name>
</gene>
<reference evidence="2 5" key="1">
    <citation type="journal article" date="2019" name="Nat. Med.">
        <title>A library of human gut bacterial isolates paired with longitudinal multiomics data enables mechanistic microbiome research.</title>
        <authorList>
            <person name="Poyet M."/>
            <person name="Groussin M."/>
            <person name="Gibbons S.M."/>
            <person name="Avila-Pacheco J."/>
            <person name="Jiang X."/>
            <person name="Kearney S.M."/>
            <person name="Perrotta A.R."/>
            <person name="Berdy B."/>
            <person name="Zhao S."/>
            <person name="Lieberman T.D."/>
            <person name="Swanson P.K."/>
            <person name="Smith M."/>
            <person name="Roesemann S."/>
            <person name="Alexander J.E."/>
            <person name="Rich S.A."/>
            <person name="Livny J."/>
            <person name="Vlamakis H."/>
            <person name="Clish C."/>
            <person name="Bullock K."/>
            <person name="Deik A."/>
            <person name="Scott J."/>
            <person name="Pierce K.A."/>
            <person name="Xavier R.J."/>
            <person name="Alm E.J."/>
        </authorList>
    </citation>
    <scope>NUCLEOTIDE SEQUENCE [LARGE SCALE GENOMIC DNA]</scope>
    <source>
        <strain evidence="2 5">BIOML-A1</strain>
    </source>
</reference>
<evidence type="ECO:0000313" key="2">
    <source>
        <dbReference type="EMBL" id="MZL32485.1"/>
    </source>
</evidence>
<dbReference type="EMBL" id="CABHOF010000084">
    <property type="protein sequence ID" value="VUX67382.1"/>
    <property type="molecule type" value="Genomic_DNA"/>
</dbReference>
<feature type="transmembrane region" description="Helical" evidence="1">
    <location>
        <begin position="6"/>
        <end position="25"/>
    </location>
</feature>
<evidence type="ECO:0000256" key="1">
    <source>
        <dbReference type="SAM" id="Phobius"/>
    </source>
</evidence>
<evidence type="ECO:0000313" key="3">
    <source>
        <dbReference type="EMBL" id="VUX67382.1"/>
    </source>
</evidence>
<reference evidence="3 4" key="2">
    <citation type="submission" date="2019-07" db="EMBL/GenBank/DDBJ databases">
        <authorList>
            <person name="Chang H.-W."/>
            <person name="Raman A."/>
            <person name="Venkatesh S."/>
            <person name="Gehrig J."/>
        </authorList>
    </citation>
    <scope>NUCLEOTIDE SEQUENCE [LARGE SCALE GENOMIC DNA]</scope>
    <source>
        <strain evidence="3">Blautia_wexlerae_LFYP_14</strain>
    </source>
</reference>
<accession>A0A564WYG7</accession>
<keyword evidence="1" id="KW-0472">Membrane</keyword>
<dbReference type="EMBL" id="WWVQ01000008">
    <property type="protein sequence ID" value="MZL32485.1"/>
    <property type="molecule type" value="Genomic_DNA"/>
</dbReference>
<dbReference type="Proteomes" id="UP000366766">
    <property type="component" value="Unassembled WGS sequence"/>
</dbReference>
<sequence length="69" mass="8351">MWMVLLYGVATFMETGVGVWMFGRMFPERKSSSEYRWAKMILLTLLILTTYTMHRAYGQEYIYMKNFFL</sequence>